<dbReference type="GO" id="GO:0005886">
    <property type="term" value="C:plasma membrane"/>
    <property type="evidence" value="ECO:0007669"/>
    <property type="project" value="UniProtKB-SubCell"/>
</dbReference>
<evidence type="ECO:0000256" key="8">
    <source>
        <dbReference type="ARBA" id="ARBA00022982"/>
    </source>
</evidence>
<dbReference type="InterPro" id="IPR016174">
    <property type="entry name" value="Di-haem_cyt_TM"/>
</dbReference>
<evidence type="ECO:0000313" key="16">
    <source>
        <dbReference type="Proteomes" id="UP000186894"/>
    </source>
</evidence>
<keyword evidence="5" id="KW-0349">Heme</keyword>
<dbReference type="PANTHER" id="PTHR30529:SF1">
    <property type="entry name" value="CYTOCHROME B561 HOMOLOG 2"/>
    <property type="match status" value="1"/>
</dbReference>
<dbReference type="Pfam" id="PF04264">
    <property type="entry name" value="YceI"/>
    <property type="match status" value="1"/>
</dbReference>
<evidence type="ECO:0000256" key="4">
    <source>
        <dbReference type="ARBA" id="ARBA00022475"/>
    </source>
</evidence>
<evidence type="ECO:0000256" key="5">
    <source>
        <dbReference type="ARBA" id="ARBA00022617"/>
    </source>
</evidence>
<dbReference type="Gene3D" id="1.20.950.20">
    <property type="entry name" value="Transmembrane di-heme cytochromes, Chain C"/>
    <property type="match status" value="1"/>
</dbReference>
<sequence length="454" mass="48166">MNTAFRPPVQSRPATRYTAVAILLHWVTALLVISMIPMGLWMVRAIKDPATQQLAYQLFQVHKSIGFAILALTVVRIVWRLTHPVPALPAGMKNWESFLAKATHVAFYGLMLALPLSGWIYISSGWAISTDRPLQVATSWFGLFGVPDLPGLEGNRTVAFAAMGAHSYLAWGGIVLIALHVAAALKHHVIDRDAVLAQMIPVLSPALPKIRAEHGHGASAPSGSAFYRAGGVMAVVVVAIAGCLFSLPAPLPIQADGQAEAPVSTAPAPVQAAANSAPAQDQASASTAKTWVIQKASSRIGFEGVHNGKPFTGQFEDWSGDIHFDPANLAASRASVTIKTGTAKTGDATQEGSLKNGEWFNSARYPDARFETVSFAALGGERYEAKGTLTIKNKSIPVVLPFTLKINGTKAHMEGALELDRAAINMGMFSDPAADWVSKAIQVKVVVDADAGNP</sequence>
<dbReference type="Pfam" id="PF01292">
    <property type="entry name" value="Ni_hydr_CYTB"/>
    <property type="match status" value="1"/>
</dbReference>
<dbReference type="InterPro" id="IPR007372">
    <property type="entry name" value="Lipid/polyisoprenoid-bd_YceI"/>
</dbReference>
<dbReference type="EMBL" id="MKIM01000025">
    <property type="protein sequence ID" value="OLP45455.1"/>
    <property type="molecule type" value="Genomic_DNA"/>
</dbReference>
<protein>
    <submittedName>
        <fullName evidence="15">Hydrogenase</fullName>
    </submittedName>
</protein>
<feature type="transmembrane region" description="Helical" evidence="13">
    <location>
        <begin position="20"/>
        <end position="43"/>
    </location>
</feature>
<dbReference type="InterPro" id="IPR011577">
    <property type="entry name" value="Cyt_b561_bac/Ni-Hgenase"/>
</dbReference>
<evidence type="ECO:0000256" key="3">
    <source>
        <dbReference type="ARBA" id="ARBA00022448"/>
    </source>
</evidence>
<feature type="domain" description="Lipid/polyisoprenoid-binding YceI-like" evidence="14">
    <location>
        <begin position="290"/>
        <end position="452"/>
    </location>
</feature>
<dbReference type="Proteomes" id="UP000186894">
    <property type="component" value="Unassembled WGS sequence"/>
</dbReference>
<comment type="caution">
    <text evidence="15">The sequence shown here is derived from an EMBL/GenBank/DDBJ whole genome shotgun (WGS) entry which is preliminary data.</text>
</comment>
<feature type="transmembrane region" description="Helical" evidence="13">
    <location>
        <begin position="102"/>
        <end position="122"/>
    </location>
</feature>
<evidence type="ECO:0000256" key="10">
    <source>
        <dbReference type="ARBA" id="ARBA00023004"/>
    </source>
</evidence>
<proteinExistence type="inferred from homology"/>
<gene>
    <name evidence="15" type="ORF">BJF95_18080</name>
</gene>
<reference evidence="15 16" key="1">
    <citation type="submission" date="2016-09" db="EMBL/GenBank/DDBJ databases">
        <title>Rhizobium oryziradicis sp. nov., isolated from the root of rice.</title>
        <authorList>
            <person name="Zhao J."/>
            <person name="Zhang X."/>
        </authorList>
    </citation>
    <scope>NUCLEOTIDE SEQUENCE [LARGE SCALE GENOMIC DNA]</scope>
    <source>
        <strain evidence="15 16">N19</strain>
    </source>
</reference>
<evidence type="ECO:0000256" key="1">
    <source>
        <dbReference type="ARBA" id="ARBA00001970"/>
    </source>
</evidence>
<keyword evidence="7" id="KW-0479">Metal-binding</keyword>
<comment type="cofactor">
    <cofactor evidence="1">
        <name>heme b</name>
        <dbReference type="ChEBI" id="CHEBI:60344"/>
    </cofactor>
</comment>
<feature type="transmembrane region" description="Helical" evidence="13">
    <location>
        <begin position="158"/>
        <end position="182"/>
    </location>
</feature>
<keyword evidence="11 13" id="KW-0472">Membrane</keyword>
<dbReference type="SUPFAM" id="SSF81342">
    <property type="entry name" value="Transmembrane di-heme cytochromes"/>
    <property type="match status" value="1"/>
</dbReference>
<keyword evidence="4" id="KW-1003">Cell membrane</keyword>
<evidence type="ECO:0000256" key="11">
    <source>
        <dbReference type="ARBA" id="ARBA00023136"/>
    </source>
</evidence>
<comment type="subcellular location">
    <subcellularLocation>
        <location evidence="2">Cell membrane</location>
        <topology evidence="2">Multi-pass membrane protein</topology>
    </subcellularLocation>
</comment>
<dbReference type="PANTHER" id="PTHR30529">
    <property type="entry name" value="CYTOCHROME B561"/>
    <property type="match status" value="1"/>
</dbReference>
<name>A0A1Q8ZTQ3_9HYPH</name>
<dbReference type="SUPFAM" id="SSF101874">
    <property type="entry name" value="YceI-like"/>
    <property type="match status" value="1"/>
</dbReference>
<evidence type="ECO:0000256" key="9">
    <source>
        <dbReference type="ARBA" id="ARBA00022989"/>
    </source>
</evidence>
<keyword evidence="6 13" id="KW-0812">Transmembrane</keyword>
<evidence type="ECO:0000256" key="12">
    <source>
        <dbReference type="ARBA" id="ARBA00037975"/>
    </source>
</evidence>
<evidence type="ECO:0000256" key="2">
    <source>
        <dbReference type="ARBA" id="ARBA00004651"/>
    </source>
</evidence>
<dbReference type="GO" id="GO:0046872">
    <property type="term" value="F:metal ion binding"/>
    <property type="evidence" value="ECO:0007669"/>
    <property type="project" value="UniProtKB-KW"/>
</dbReference>
<dbReference type="GO" id="GO:0009055">
    <property type="term" value="F:electron transfer activity"/>
    <property type="evidence" value="ECO:0007669"/>
    <property type="project" value="InterPro"/>
</dbReference>
<feature type="transmembrane region" description="Helical" evidence="13">
    <location>
        <begin position="64"/>
        <end position="82"/>
    </location>
</feature>
<keyword evidence="9 13" id="KW-1133">Transmembrane helix</keyword>
<keyword evidence="8" id="KW-0249">Electron transport</keyword>
<organism evidence="15 16">
    <name type="scientific">Rhizobium oryziradicis</name>
    <dbReference type="NCBI Taxonomy" id="1867956"/>
    <lineage>
        <taxon>Bacteria</taxon>
        <taxon>Pseudomonadati</taxon>
        <taxon>Pseudomonadota</taxon>
        <taxon>Alphaproteobacteria</taxon>
        <taxon>Hyphomicrobiales</taxon>
        <taxon>Rhizobiaceae</taxon>
        <taxon>Rhizobium/Agrobacterium group</taxon>
        <taxon>Rhizobium</taxon>
    </lineage>
</organism>
<evidence type="ECO:0000256" key="7">
    <source>
        <dbReference type="ARBA" id="ARBA00022723"/>
    </source>
</evidence>
<feature type="transmembrane region" description="Helical" evidence="13">
    <location>
        <begin position="225"/>
        <end position="247"/>
    </location>
</feature>
<dbReference type="InterPro" id="IPR052168">
    <property type="entry name" value="Cytochrome_b561_oxidase"/>
</dbReference>
<evidence type="ECO:0000259" key="14">
    <source>
        <dbReference type="SMART" id="SM00867"/>
    </source>
</evidence>
<keyword evidence="3" id="KW-0813">Transport</keyword>
<comment type="similarity">
    <text evidence="12">Belongs to the cytochrome b561 family.</text>
</comment>
<dbReference type="GO" id="GO:0020037">
    <property type="term" value="F:heme binding"/>
    <property type="evidence" value="ECO:0007669"/>
    <property type="project" value="TreeGrafter"/>
</dbReference>
<evidence type="ECO:0000313" key="15">
    <source>
        <dbReference type="EMBL" id="OLP45455.1"/>
    </source>
</evidence>
<keyword evidence="10" id="KW-0408">Iron</keyword>
<dbReference type="OrthoDB" id="1247465at2"/>
<evidence type="ECO:0000256" key="13">
    <source>
        <dbReference type="SAM" id="Phobius"/>
    </source>
</evidence>
<evidence type="ECO:0000256" key="6">
    <source>
        <dbReference type="ARBA" id="ARBA00022692"/>
    </source>
</evidence>
<dbReference type="SMART" id="SM00867">
    <property type="entry name" value="YceI"/>
    <property type="match status" value="1"/>
</dbReference>
<dbReference type="InterPro" id="IPR036761">
    <property type="entry name" value="TTHA0802/YceI-like_sf"/>
</dbReference>
<dbReference type="STRING" id="1867956.BJF95_18080"/>
<dbReference type="Gene3D" id="2.40.128.110">
    <property type="entry name" value="Lipid/polyisoprenoid-binding, YceI-like"/>
    <property type="match status" value="1"/>
</dbReference>
<accession>A0A1Q8ZTQ3</accession>
<dbReference type="AlphaFoldDB" id="A0A1Q8ZTQ3"/>
<keyword evidence="16" id="KW-1185">Reference proteome</keyword>
<dbReference type="GO" id="GO:0022904">
    <property type="term" value="P:respiratory electron transport chain"/>
    <property type="evidence" value="ECO:0007669"/>
    <property type="project" value="InterPro"/>
</dbReference>